<evidence type="ECO:0000313" key="2">
    <source>
        <dbReference type="EMBL" id="MBW0466915.1"/>
    </source>
</evidence>
<name>A0A9Q3GH20_9BASI</name>
<evidence type="ECO:0000313" key="3">
    <source>
        <dbReference type="Proteomes" id="UP000765509"/>
    </source>
</evidence>
<evidence type="ECO:0000256" key="1">
    <source>
        <dbReference type="SAM" id="MobiDB-lite"/>
    </source>
</evidence>
<keyword evidence="3" id="KW-1185">Reference proteome</keyword>
<gene>
    <name evidence="2" type="ORF">O181_006630</name>
</gene>
<dbReference type="EMBL" id="AVOT02001431">
    <property type="protein sequence ID" value="MBW0466915.1"/>
    <property type="molecule type" value="Genomic_DNA"/>
</dbReference>
<dbReference type="Proteomes" id="UP000765509">
    <property type="component" value="Unassembled WGS sequence"/>
</dbReference>
<organism evidence="2 3">
    <name type="scientific">Austropuccinia psidii MF-1</name>
    <dbReference type="NCBI Taxonomy" id="1389203"/>
    <lineage>
        <taxon>Eukaryota</taxon>
        <taxon>Fungi</taxon>
        <taxon>Dikarya</taxon>
        <taxon>Basidiomycota</taxon>
        <taxon>Pucciniomycotina</taxon>
        <taxon>Pucciniomycetes</taxon>
        <taxon>Pucciniales</taxon>
        <taxon>Sphaerophragmiaceae</taxon>
        <taxon>Austropuccinia</taxon>
    </lineage>
</organism>
<accession>A0A9Q3GH20</accession>
<comment type="caution">
    <text evidence="2">The sequence shown here is derived from an EMBL/GenBank/DDBJ whole genome shotgun (WGS) entry which is preliminary data.</text>
</comment>
<feature type="compositionally biased region" description="Low complexity" evidence="1">
    <location>
        <begin position="8"/>
        <end position="20"/>
    </location>
</feature>
<dbReference type="AlphaFoldDB" id="A0A9Q3GH20"/>
<sequence length="79" mass="8932">MDSNNHNQSKSSPQESQSSTHSDHYYYPPKQETESGEESGIHSNFPIATPRANKRDLKVVEKFSLDLLGRNKINNSTPE</sequence>
<feature type="region of interest" description="Disordered" evidence="1">
    <location>
        <begin position="1"/>
        <end position="55"/>
    </location>
</feature>
<reference evidence="2" key="1">
    <citation type="submission" date="2021-03" db="EMBL/GenBank/DDBJ databases">
        <title>Draft genome sequence of rust myrtle Austropuccinia psidii MF-1, a brazilian biotype.</title>
        <authorList>
            <person name="Quecine M.C."/>
            <person name="Pachon D.M.R."/>
            <person name="Bonatelli M.L."/>
            <person name="Correr F.H."/>
            <person name="Franceschini L.M."/>
            <person name="Leite T.F."/>
            <person name="Margarido G.R.A."/>
            <person name="Almeida C.A."/>
            <person name="Ferrarezi J.A."/>
            <person name="Labate C.A."/>
        </authorList>
    </citation>
    <scope>NUCLEOTIDE SEQUENCE</scope>
    <source>
        <strain evidence="2">MF-1</strain>
    </source>
</reference>
<proteinExistence type="predicted"/>
<protein>
    <submittedName>
        <fullName evidence="2">Uncharacterized protein</fullName>
    </submittedName>
</protein>